<dbReference type="SUPFAM" id="SSF47413">
    <property type="entry name" value="lambda repressor-like DNA-binding domains"/>
    <property type="match status" value="1"/>
</dbReference>
<sequence length="213" mass="22980">MTKSKPSAVAEPPLRSGMENSERLADTVARRLERLITRKGRSLERIAELSGVDAAELRAIVDGSTAATIAHLWRIANAIGVPFGSLVAAKERSGVLVMRKASPQVIGSQDGNFLSRPLFPYDSARPVEFYEVTIAPLHRERAEAHAPGAKETLVIAQGEIEIVAGREPPVRLAAGDAVDFLADVPHSYRNLGETPAIMFLVMSYADPEATIDD</sequence>
<feature type="region of interest" description="Disordered" evidence="2">
    <location>
        <begin position="1"/>
        <end position="21"/>
    </location>
</feature>
<dbReference type="GO" id="GO:0005829">
    <property type="term" value="C:cytosol"/>
    <property type="evidence" value="ECO:0007669"/>
    <property type="project" value="TreeGrafter"/>
</dbReference>
<name>A0A549SXU5_METSR</name>
<dbReference type="InterPro" id="IPR011051">
    <property type="entry name" value="RmlC_Cupin_sf"/>
</dbReference>
<dbReference type="GO" id="GO:0003677">
    <property type="term" value="F:DNA binding"/>
    <property type="evidence" value="ECO:0007669"/>
    <property type="project" value="UniProtKB-KW"/>
</dbReference>
<comment type="caution">
    <text evidence="4">The sequence shown here is derived from an EMBL/GenBank/DDBJ whole genome shotgun (WGS) entry which is preliminary data.</text>
</comment>
<feature type="domain" description="HTH cro/C1-type" evidence="3">
    <location>
        <begin position="32"/>
        <end position="86"/>
    </location>
</feature>
<dbReference type="Pfam" id="PF01381">
    <property type="entry name" value="HTH_3"/>
    <property type="match status" value="1"/>
</dbReference>
<dbReference type="InterPro" id="IPR010982">
    <property type="entry name" value="Lambda_DNA-bd_dom_sf"/>
</dbReference>
<dbReference type="InterPro" id="IPR001387">
    <property type="entry name" value="Cro/C1-type_HTH"/>
</dbReference>
<dbReference type="EMBL" id="VJMF01000038">
    <property type="protein sequence ID" value="TRL34444.1"/>
    <property type="molecule type" value="Genomic_DNA"/>
</dbReference>
<dbReference type="PROSITE" id="PS50943">
    <property type="entry name" value="HTH_CROC1"/>
    <property type="match status" value="1"/>
</dbReference>
<reference evidence="4 5" key="1">
    <citation type="submission" date="2019-07" db="EMBL/GenBank/DDBJ databases">
        <title>Ln-dependent methylotrophs.</title>
        <authorList>
            <person name="Tani A."/>
        </authorList>
    </citation>
    <scope>NUCLEOTIDE SEQUENCE [LARGE SCALE GENOMIC DNA]</scope>
    <source>
        <strain evidence="4 5">SM89A</strain>
    </source>
</reference>
<dbReference type="CDD" id="cd00093">
    <property type="entry name" value="HTH_XRE"/>
    <property type="match status" value="1"/>
</dbReference>
<dbReference type="InterPro" id="IPR050807">
    <property type="entry name" value="TransReg_Diox_bact_type"/>
</dbReference>
<dbReference type="SUPFAM" id="SSF51182">
    <property type="entry name" value="RmlC-like cupins"/>
    <property type="match status" value="1"/>
</dbReference>
<dbReference type="Proteomes" id="UP000316781">
    <property type="component" value="Unassembled WGS sequence"/>
</dbReference>
<dbReference type="Gene3D" id="1.10.260.40">
    <property type="entry name" value="lambda repressor-like DNA-binding domains"/>
    <property type="match status" value="1"/>
</dbReference>
<dbReference type="PANTHER" id="PTHR46797">
    <property type="entry name" value="HTH-TYPE TRANSCRIPTIONAL REGULATOR"/>
    <property type="match status" value="1"/>
</dbReference>
<dbReference type="CDD" id="cd02209">
    <property type="entry name" value="cupin_XRE_C"/>
    <property type="match status" value="1"/>
</dbReference>
<protein>
    <submittedName>
        <fullName evidence="4">Helix-turn-helix domain-containing protein</fullName>
    </submittedName>
</protein>
<dbReference type="Gene3D" id="2.60.120.10">
    <property type="entry name" value="Jelly Rolls"/>
    <property type="match status" value="1"/>
</dbReference>
<evidence type="ECO:0000256" key="1">
    <source>
        <dbReference type="ARBA" id="ARBA00023125"/>
    </source>
</evidence>
<accession>A0A549SXU5</accession>
<evidence type="ECO:0000313" key="4">
    <source>
        <dbReference type="EMBL" id="TRL34444.1"/>
    </source>
</evidence>
<dbReference type="InterPro" id="IPR014710">
    <property type="entry name" value="RmlC-like_jellyroll"/>
</dbReference>
<dbReference type="AlphaFoldDB" id="A0A549SXU5"/>
<evidence type="ECO:0000256" key="2">
    <source>
        <dbReference type="SAM" id="MobiDB-lite"/>
    </source>
</evidence>
<organism evidence="4 5">
    <name type="scientific">Methylosinus sporium</name>
    <dbReference type="NCBI Taxonomy" id="428"/>
    <lineage>
        <taxon>Bacteria</taxon>
        <taxon>Pseudomonadati</taxon>
        <taxon>Pseudomonadota</taxon>
        <taxon>Alphaproteobacteria</taxon>
        <taxon>Hyphomicrobiales</taxon>
        <taxon>Methylocystaceae</taxon>
        <taxon>Methylosinus</taxon>
    </lineage>
</organism>
<evidence type="ECO:0000259" key="3">
    <source>
        <dbReference type="PROSITE" id="PS50943"/>
    </source>
</evidence>
<dbReference type="Pfam" id="PF07883">
    <property type="entry name" value="Cupin_2"/>
    <property type="match status" value="1"/>
</dbReference>
<proteinExistence type="predicted"/>
<dbReference type="SMART" id="SM00530">
    <property type="entry name" value="HTH_XRE"/>
    <property type="match status" value="1"/>
</dbReference>
<evidence type="ECO:0000313" key="5">
    <source>
        <dbReference type="Proteomes" id="UP000316781"/>
    </source>
</evidence>
<keyword evidence="1" id="KW-0238">DNA-binding</keyword>
<dbReference type="RefSeq" id="WP_142862770.1">
    <property type="nucleotide sequence ID" value="NZ_VJMF01000038.1"/>
</dbReference>
<dbReference type="InterPro" id="IPR013096">
    <property type="entry name" value="Cupin_2"/>
</dbReference>
<dbReference type="PANTHER" id="PTHR46797:SF1">
    <property type="entry name" value="METHYLPHOSPHONATE SYNTHASE"/>
    <property type="match status" value="1"/>
</dbReference>
<dbReference type="GO" id="GO:0003700">
    <property type="term" value="F:DNA-binding transcription factor activity"/>
    <property type="evidence" value="ECO:0007669"/>
    <property type="project" value="TreeGrafter"/>
</dbReference>
<gene>
    <name evidence="4" type="ORF">FM996_09305</name>
</gene>